<name>A0A8H4N5A2_9PEZI</name>
<dbReference type="Pfam" id="PF07859">
    <property type="entry name" value="Abhydrolase_3"/>
    <property type="match status" value="1"/>
</dbReference>
<evidence type="ECO:0000313" key="3">
    <source>
        <dbReference type="EMBL" id="KAF4307753.1"/>
    </source>
</evidence>
<dbReference type="SUPFAM" id="SSF53474">
    <property type="entry name" value="alpha/beta-Hydrolases"/>
    <property type="match status" value="1"/>
</dbReference>
<dbReference type="PANTHER" id="PTHR48081">
    <property type="entry name" value="AB HYDROLASE SUPERFAMILY PROTEIN C4A8.06C"/>
    <property type="match status" value="1"/>
</dbReference>
<proteinExistence type="predicted"/>
<dbReference type="Proteomes" id="UP000572817">
    <property type="component" value="Unassembled WGS sequence"/>
</dbReference>
<protein>
    <submittedName>
        <fullName evidence="3">Lipase/esterase</fullName>
    </submittedName>
</protein>
<dbReference type="InterPro" id="IPR050300">
    <property type="entry name" value="GDXG_lipolytic_enzyme"/>
</dbReference>
<feature type="domain" description="Alpha/beta hydrolase fold-3" evidence="2">
    <location>
        <begin position="91"/>
        <end position="307"/>
    </location>
</feature>
<dbReference type="Gene3D" id="3.40.50.1820">
    <property type="entry name" value="alpha/beta hydrolase"/>
    <property type="match status" value="1"/>
</dbReference>
<dbReference type="InterPro" id="IPR013094">
    <property type="entry name" value="AB_hydrolase_3"/>
</dbReference>
<evidence type="ECO:0000259" key="2">
    <source>
        <dbReference type="Pfam" id="PF07859"/>
    </source>
</evidence>
<evidence type="ECO:0000256" key="1">
    <source>
        <dbReference type="ARBA" id="ARBA00022801"/>
    </source>
</evidence>
<sequence>MTSYETRDAVTKLGEIDPELAEFIKNAPPNPMASATFFGDFVQLSRKMPIPDPPATPTDYPFDLPVRDGRTTRVRVHKPSSPPSSGSPLFILLHGGGFCLGDPSMVAADAKAIASALGAVVVAPSYRLAPENPFPAAAHDVWDTLTWLAQPSNASTLGADLSVGFVIGGVSAGANLAAVAAQRYVAANKSADAPKLTGVLLIIPYVLEPELVPADKKDLWFSREQNADALVINAKTMDWITKAYKPDARSPDFSPFNVEGAHAGLPPVYFQVAGQDPLRDDGLVYERVLRENGVRTRLDAYPGVPHGHKFTFPMLKSAVKSNVDFVKGAAWLAGKELADEEASEAYAAAAASVTPQAAARVN</sequence>
<reference evidence="3" key="1">
    <citation type="submission" date="2020-04" db="EMBL/GenBank/DDBJ databases">
        <title>Genome Assembly and Annotation of Botryosphaeria dothidea sdau 11-99, a Latent Pathogen of Apple Fruit Ring Rot in China.</title>
        <authorList>
            <person name="Yu C."/>
            <person name="Diao Y."/>
            <person name="Lu Q."/>
            <person name="Zhao J."/>
            <person name="Cui S."/>
            <person name="Peng C."/>
            <person name="He B."/>
            <person name="Liu H."/>
        </authorList>
    </citation>
    <scope>NUCLEOTIDE SEQUENCE [LARGE SCALE GENOMIC DNA]</scope>
    <source>
        <strain evidence="3">Sdau11-99</strain>
    </source>
</reference>
<dbReference type="PANTHER" id="PTHR48081:SF8">
    <property type="entry name" value="ALPHA_BETA HYDROLASE FOLD-3 DOMAIN-CONTAINING PROTEIN-RELATED"/>
    <property type="match status" value="1"/>
</dbReference>
<dbReference type="GO" id="GO:0016787">
    <property type="term" value="F:hydrolase activity"/>
    <property type="evidence" value="ECO:0007669"/>
    <property type="project" value="UniProtKB-KW"/>
</dbReference>
<organism evidence="3 4">
    <name type="scientific">Botryosphaeria dothidea</name>
    <dbReference type="NCBI Taxonomy" id="55169"/>
    <lineage>
        <taxon>Eukaryota</taxon>
        <taxon>Fungi</taxon>
        <taxon>Dikarya</taxon>
        <taxon>Ascomycota</taxon>
        <taxon>Pezizomycotina</taxon>
        <taxon>Dothideomycetes</taxon>
        <taxon>Dothideomycetes incertae sedis</taxon>
        <taxon>Botryosphaeriales</taxon>
        <taxon>Botryosphaeriaceae</taxon>
        <taxon>Botryosphaeria</taxon>
    </lineage>
</organism>
<comment type="caution">
    <text evidence="3">The sequence shown here is derived from an EMBL/GenBank/DDBJ whole genome shotgun (WGS) entry which is preliminary data.</text>
</comment>
<dbReference type="InterPro" id="IPR029058">
    <property type="entry name" value="AB_hydrolase_fold"/>
</dbReference>
<evidence type="ECO:0000313" key="4">
    <source>
        <dbReference type="Proteomes" id="UP000572817"/>
    </source>
</evidence>
<dbReference type="EMBL" id="WWBZ02000022">
    <property type="protein sequence ID" value="KAF4307753.1"/>
    <property type="molecule type" value="Genomic_DNA"/>
</dbReference>
<accession>A0A8H4N5A2</accession>
<dbReference type="OrthoDB" id="408631at2759"/>
<keyword evidence="1" id="KW-0378">Hydrolase</keyword>
<gene>
    <name evidence="3" type="ORF">GTA08_BOTSDO04353</name>
</gene>
<keyword evidence="4" id="KW-1185">Reference proteome</keyword>
<dbReference type="AlphaFoldDB" id="A0A8H4N5A2"/>